<dbReference type="InterPro" id="IPR041698">
    <property type="entry name" value="Methyltransf_25"/>
</dbReference>
<dbReference type="Proteomes" id="UP000588098">
    <property type="component" value="Unassembled WGS sequence"/>
</dbReference>
<comment type="caution">
    <text evidence="4">The sequence shown here is derived from an EMBL/GenBank/DDBJ whole genome shotgun (WGS) entry which is preliminary data.</text>
</comment>
<dbReference type="CDD" id="cd02440">
    <property type="entry name" value="AdoMet_MTases"/>
    <property type="match status" value="1"/>
</dbReference>
<dbReference type="RefSeq" id="WP_184574352.1">
    <property type="nucleotide sequence ID" value="NZ_JACHJL010000011.1"/>
</dbReference>
<dbReference type="InterPro" id="IPR029063">
    <property type="entry name" value="SAM-dependent_MTases_sf"/>
</dbReference>
<reference evidence="4 5" key="1">
    <citation type="submission" date="2020-08" db="EMBL/GenBank/DDBJ databases">
        <title>Genomic Encyclopedia of Type Strains, Phase III (KMG-III): the genomes of soil and plant-associated and newly described type strains.</title>
        <authorList>
            <person name="Whitman W."/>
        </authorList>
    </citation>
    <scope>NUCLEOTIDE SEQUENCE [LARGE SCALE GENOMIC DNA]</scope>
    <source>
        <strain evidence="4 5">CECT 8305</strain>
    </source>
</reference>
<dbReference type="AlphaFoldDB" id="A0A7W9QC42"/>
<organism evidence="4 5">
    <name type="scientific">Streptomyces zagrosensis</name>
    <dbReference type="NCBI Taxonomy" id="1042984"/>
    <lineage>
        <taxon>Bacteria</taxon>
        <taxon>Bacillati</taxon>
        <taxon>Actinomycetota</taxon>
        <taxon>Actinomycetes</taxon>
        <taxon>Kitasatosporales</taxon>
        <taxon>Streptomycetaceae</taxon>
        <taxon>Streptomyces</taxon>
    </lineage>
</organism>
<protein>
    <submittedName>
        <fullName evidence="4">SAM-dependent methyltransferase</fullName>
    </submittedName>
</protein>
<keyword evidence="2 4" id="KW-0808">Transferase</keyword>
<accession>A0A7W9QC42</accession>
<proteinExistence type="predicted"/>
<evidence type="ECO:0000313" key="4">
    <source>
        <dbReference type="EMBL" id="MBB5937415.1"/>
    </source>
</evidence>
<keyword evidence="1 4" id="KW-0489">Methyltransferase</keyword>
<evidence type="ECO:0000256" key="2">
    <source>
        <dbReference type="ARBA" id="ARBA00022679"/>
    </source>
</evidence>
<name>A0A7W9QC42_9ACTN</name>
<gene>
    <name evidence="4" type="ORF">FHS42_004494</name>
</gene>
<dbReference type="GO" id="GO:0032259">
    <property type="term" value="P:methylation"/>
    <property type="evidence" value="ECO:0007669"/>
    <property type="project" value="UniProtKB-KW"/>
</dbReference>
<dbReference type="GO" id="GO:0008168">
    <property type="term" value="F:methyltransferase activity"/>
    <property type="evidence" value="ECO:0007669"/>
    <property type="project" value="UniProtKB-KW"/>
</dbReference>
<dbReference type="Gene3D" id="3.40.50.150">
    <property type="entry name" value="Vaccinia Virus protein VP39"/>
    <property type="match status" value="1"/>
</dbReference>
<feature type="domain" description="Methyltransferase" evidence="3">
    <location>
        <begin position="53"/>
        <end position="143"/>
    </location>
</feature>
<sequence length="240" mass="25640">MTESTGYVRAWEEFWRDAPPEPGGVLWDAPAQETVAHHLPMFEEQFDVELPLIDVGCGNGTQSRYLAQRFGRVLGVDLSHAAIARARGADRAGVAEYRQLDAANLPAVRALHAELGDANVYLRGVLHQCDSRDLPRVAEAIALLVGERGRAFVVELAEEAGRVLRGLAQGPAGPPPKLAAVFQHGIAPGEVSDQAIPALLTAARLRVLASGELPLATTESGPDGERIVLPSAWWLVARGA</sequence>
<evidence type="ECO:0000259" key="3">
    <source>
        <dbReference type="Pfam" id="PF13649"/>
    </source>
</evidence>
<evidence type="ECO:0000313" key="5">
    <source>
        <dbReference type="Proteomes" id="UP000588098"/>
    </source>
</evidence>
<keyword evidence="5" id="KW-1185">Reference proteome</keyword>
<dbReference type="SUPFAM" id="SSF53335">
    <property type="entry name" value="S-adenosyl-L-methionine-dependent methyltransferases"/>
    <property type="match status" value="1"/>
</dbReference>
<dbReference type="InterPro" id="IPR051052">
    <property type="entry name" value="Diverse_substrate_MTase"/>
</dbReference>
<dbReference type="PANTHER" id="PTHR44942">
    <property type="entry name" value="METHYLTRANSF_11 DOMAIN-CONTAINING PROTEIN"/>
    <property type="match status" value="1"/>
</dbReference>
<evidence type="ECO:0000256" key="1">
    <source>
        <dbReference type="ARBA" id="ARBA00022603"/>
    </source>
</evidence>
<dbReference type="EMBL" id="JACHJL010000011">
    <property type="protein sequence ID" value="MBB5937415.1"/>
    <property type="molecule type" value="Genomic_DNA"/>
</dbReference>
<dbReference type="Pfam" id="PF13649">
    <property type="entry name" value="Methyltransf_25"/>
    <property type="match status" value="1"/>
</dbReference>
<dbReference type="PANTHER" id="PTHR44942:SF4">
    <property type="entry name" value="METHYLTRANSFERASE TYPE 11 DOMAIN-CONTAINING PROTEIN"/>
    <property type="match status" value="1"/>
</dbReference>